<protein>
    <submittedName>
        <fullName evidence="1">Uncharacterized protein</fullName>
    </submittedName>
</protein>
<sequence length="74" mass="7822">MLHAAERGSNLGDITAQLLRLLDWYGAAELQAAIEETLASGAAPHQNLGRLTLERRRAAGGATPPIAIKLPEHG</sequence>
<name>A0A158JIP7_9BURK</name>
<dbReference type="EMBL" id="FCNW02000104">
    <property type="protein sequence ID" value="SAL68230.1"/>
    <property type="molecule type" value="Genomic_DNA"/>
</dbReference>
<proteinExistence type="predicted"/>
<evidence type="ECO:0000313" key="2">
    <source>
        <dbReference type="Proteomes" id="UP000054977"/>
    </source>
</evidence>
<dbReference type="Proteomes" id="UP000054977">
    <property type="component" value="Unassembled WGS sequence"/>
</dbReference>
<organism evidence="1 2">
    <name type="scientific">Caballeronia humi</name>
    <dbReference type="NCBI Taxonomy" id="326474"/>
    <lineage>
        <taxon>Bacteria</taxon>
        <taxon>Pseudomonadati</taxon>
        <taxon>Pseudomonadota</taxon>
        <taxon>Betaproteobacteria</taxon>
        <taxon>Burkholderiales</taxon>
        <taxon>Burkholderiaceae</taxon>
        <taxon>Caballeronia</taxon>
    </lineage>
</organism>
<comment type="caution">
    <text evidence="1">The sequence shown here is derived from an EMBL/GenBank/DDBJ whole genome shotgun (WGS) entry which is preliminary data.</text>
</comment>
<gene>
    <name evidence="1" type="ORF">AWB65_06681</name>
</gene>
<dbReference type="STRING" id="326474.AWB65_06681"/>
<reference evidence="1" key="1">
    <citation type="submission" date="2016-01" db="EMBL/GenBank/DDBJ databases">
        <authorList>
            <person name="Peeters C."/>
        </authorList>
    </citation>
    <scope>NUCLEOTIDE SEQUENCE [LARGE SCALE GENOMIC DNA]</scope>
    <source>
        <strain evidence="1">LMG 22934</strain>
    </source>
</reference>
<evidence type="ECO:0000313" key="1">
    <source>
        <dbReference type="EMBL" id="SAL68230.1"/>
    </source>
</evidence>
<accession>A0A158JIP7</accession>
<keyword evidence="2" id="KW-1185">Reference proteome</keyword>
<dbReference type="AlphaFoldDB" id="A0A158JIP7"/>
<dbReference type="RefSeq" id="WP_235008040.1">
    <property type="nucleotide sequence ID" value="NZ_FCNW02000104.1"/>
</dbReference>